<keyword evidence="3" id="KW-0378">Hydrolase</keyword>
<dbReference type="InterPro" id="IPR011013">
    <property type="entry name" value="Gal_mutarotase_sf_dom"/>
</dbReference>
<gene>
    <name evidence="6" type="ORF">H7C19_28475</name>
</gene>
<dbReference type="Proteomes" id="UP000547209">
    <property type="component" value="Unassembled WGS sequence"/>
</dbReference>
<dbReference type="Pfam" id="PF17677">
    <property type="entry name" value="Glyco_hydro38C2"/>
    <property type="match status" value="1"/>
</dbReference>
<organism evidence="6 7">
    <name type="scientific">Cohnella nanjingensis</name>
    <dbReference type="NCBI Taxonomy" id="1387779"/>
    <lineage>
        <taxon>Bacteria</taxon>
        <taxon>Bacillati</taxon>
        <taxon>Bacillota</taxon>
        <taxon>Bacilli</taxon>
        <taxon>Bacillales</taxon>
        <taxon>Paenibacillaceae</taxon>
        <taxon>Cohnella</taxon>
    </lineage>
</organism>
<evidence type="ECO:0000313" key="7">
    <source>
        <dbReference type="Proteomes" id="UP000547209"/>
    </source>
</evidence>
<dbReference type="InterPro" id="IPR000602">
    <property type="entry name" value="Glyco_hydro_38_N"/>
</dbReference>
<dbReference type="Gene3D" id="3.20.110.10">
    <property type="entry name" value="Glycoside hydrolase 38, N terminal domain"/>
    <property type="match status" value="1"/>
</dbReference>
<dbReference type="InterPro" id="IPR011330">
    <property type="entry name" value="Glyco_hydro/deAcase_b/a-brl"/>
</dbReference>
<feature type="domain" description="Glycoside hydrolase family 38 central" evidence="5">
    <location>
        <begin position="346"/>
        <end position="423"/>
    </location>
</feature>
<dbReference type="GO" id="GO:0006013">
    <property type="term" value="P:mannose metabolic process"/>
    <property type="evidence" value="ECO:0007669"/>
    <property type="project" value="InterPro"/>
</dbReference>
<dbReference type="Pfam" id="PF09261">
    <property type="entry name" value="Alpha-mann_mid"/>
    <property type="match status" value="1"/>
</dbReference>
<dbReference type="GO" id="GO:0046872">
    <property type="term" value="F:metal ion binding"/>
    <property type="evidence" value="ECO:0007669"/>
    <property type="project" value="UniProtKB-KW"/>
</dbReference>
<dbReference type="PANTHER" id="PTHR46017:SF1">
    <property type="entry name" value="ALPHA-MANNOSIDASE 2C1"/>
    <property type="match status" value="1"/>
</dbReference>
<protein>
    <submittedName>
        <fullName evidence="6">Alpha-mannosidase</fullName>
    </submittedName>
</protein>
<dbReference type="GO" id="GO:0030246">
    <property type="term" value="F:carbohydrate binding"/>
    <property type="evidence" value="ECO:0007669"/>
    <property type="project" value="InterPro"/>
</dbReference>
<dbReference type="InterPro" id="IPR015341">
    <property type="entry name" value="Glyco_hydro_38_cen"/>
</dbReference>
<dbReference type="InterPro" id="IPR011682">
    <property type="entry name" value="Glyco_hydro_38_C"/>
</dbReference>
<dbReference type="InterPro" id="IPR028995">
    <property type="entry name" value="Glyco_hydro_57/38_cen_sf"/>
</dbReference>
<dbReference type="InterPro" id="IPR027291">
    <property type="entry name" value="Glyco_hydro_38_N_sf"/>
</dbReference>
<dbReference type="SUPFAM" id="SSF88688">
    <property type="entry name" value="Families 57/38 glycoside transferase middle domain"/>
    <property type="match status" value="1"/>
</dbReference>
<dbReference type="InterPro" id="IPR041147">
    <property type="entry name" value="GH38_C"/>
</dbReference>
<dbReference type="SUPFAM" id="SSF88713">
    <property type="entry name" value="Glycoside hydrolase/deacetylase"/>
    <property type="match status" value="1"/>
</dbReference>
<dbReference type="Gene3D" id="1.20.1270.50">
    <property type="entry name" value="Glycoside hydrolase family 38, central domain"/>
    <property type="match status" value="1"/>
</dbReference>
<keyword evidence="2" id="KW-0479">Metal-binding</keyword>
<dbReference type="CDD" id="cd10789">
    <property type="entry name" value="GH38N_AMII_ER_cytosolic"/>
    <property type="match status" value="1"/>
</dbReference>
<sequence>MHSLVPKLQQLNKHKASGYWPERILTQLEYGYRLSKVNEGRFNSLLEEAVDYLTDRASEEGVITRSAAVQAEAMISSLSPEAKKFRMLCVGHAHIDMNWMWGWDETVQITLDTFRTVLELLKEYPAFKFSQSQAAIYLIVEEYAPEMLQEIKERVKEGRWEVTASHWVEADKNMPNGESLSRHLLYTRRYLSKLLDIEPESLNIDFEPDTFGHSANVPEILADGGVRYYYHCRGYEGHNIYRWVAPSGKSVIAYREPTWYNNYIEYGSGLYVPEFCAKHNMTTMLRVYGVGDHGGGPTRRDIERLLDMATWPVYPTVEFGTYAQFFALVEQIADELPVVDNELNFVFSGCYTSQSRIKLANRTSEAALYEAEALGAIAHFQTNAAYPVNRFGEAWRNVLFNQFHDILPGSGVIETREHALGQFQNTMATANSARHRALRAISAEIDTSRYISDEPIADSISDGAGVGYGSKDFKVTQVGRGSGDMRIFHVYNTTSTEREEVVEFVLWDWNGNISQVVFEDDKGCVTDHQIIDQGFHQYWSHHFMRALVKVRVPAFGYSTYVMKTKVQEEPLHFQIEPRVEKVEEFFLENERIRVAFDPVNASIRSFINKESGEELIDPNRPSGIFRFVQEDYNKGMTSWIVGRYMDIQCAHQQVKLTKRYDGSGVRQAIRYEMLFGASKLAAEVSLDAGSSMLGFEVECDWQEIGKMGQGIPQLHFHLPFAYDCDEYVYDIPFGTVVRKARGQDVPANGWALGRRKTGSGRSFMLLVGAKHGFRGTDNSLNVTLLRSSYDPDPHPELGIHRFRFAVALVGSESNSELIDLGQKFLHPLHVVADKAHEGRLPTTYSMAGPISGGVAVSAIKLAEDGSGDWIIRFYETEGKKTEAGMRLPGAPRQARLVDLHEEALPDAPAVRIDGDQVTVSMAANTIANIRLTF</sequence>
<reference evidence="6 7" key="1">
    <citation type="submission" date="2020-08" db="EMBL/GenBank/DDBJ databases">
        <title>Cohnella phylogeny.</title>
        <authorList>
            <person name="Dunlap C."/>
        </authorList>
    </citation>
    <scope>NUCLEOTIDE SEQUENCE [LARGE SCALE GENOMIC DNA]</scope>
    <source>
        <strain evidence="6 7">DSM 28246</strain>
    </source>
</reference>
<comment type="similarity">
    <text evidence="1">Belongs to the glycosyl hydrolase 38 family.</text>
</comment>
<dbReference type="Pfam" id="PF07748">
    <property type="entry name" value="Glyco_hydro_38C"/>
    <property type="match status" value="1"/>
</dbReference>
<evidence type="ECO:0000256" key="2">
    <source>
        <dbReference type="ARBA" id="ARBA00022723"/>
    </source>
</evidence>
<dbReference type="PANTHER" id="PTHR46017">
    <property type="entry name" value="ALPHA-MANNOSIDASE 2C1"/>
    <property type="match status" value="1"/>
</dbReference>
<evidence type="ECO:0000256" key="1">
    <source>
        <dbReference type="ARBA" id="ARBA00009792"/>
    </source>
</evidence>
<proteinExistence type="inferred from homology"/>
<name>A0A7X0RVV0_9BACL</name>
<dbReference type="AlphaFoldDB" id="A0A7X0RVV0"/>
<evidence type="ECO:0000259" key="5">
    <source>
        <dbReference type="SMART" id="SM00872"/>
    </source>
</evidence>
<dbReference type="InterPro" id="IPR037094">
    <property type="entry name" value="Glyco_hydro_38_cen_sf"/>
</dbReference>
<accession>A0A7X0RVV0</accession>
<dbReference type="GO" id="GO:0009313">
    <property type="term" value="P:oligosaccharide catabolic process"/>
    <property type="evidence" value="ECO:0007669"/>
    <property type="project" value="TreeGrafter"/>
</dbReference>
<keyword evidence="4" id="KW-0326">Glycosidase</keyword>
<evidence type="ECO:0000256" key="4">
    <source>
        <dbReference type="ARBA" id="ARBA00023295"/>
    </source>
</evidence>
<dbReference type="EMBL" id="JACJVP010000050">
    <property type="protein sequence ID" value="MBB6674624.1"/>
    <property type="molecule type" value="Genomic_DNA"/>
</dbReference>
<dbReference type="Gene3D" id="2.70.98.30">
    <property type="entry name" value="Golgi alpha-mannosidase II, domain 4"/>
    <property type="match status" value="1"/>
</dbReference>
<evidence type="ECO:0000256" key="3">
    <source>
        <dbReference type="ARBA" id="ARBA00022801"/>
    </source>
</evidence>
<dbReference type="Pfam" id="PF01074">
    <property type="entry name" value="Glyco_hydro_38N"/>
    <property type="match status" value="1"/>
</dbReference>
<dbReference type="GO" id="GO:0004559">
    <property type="term" value="F:alpha-mannosidase activity"/>
    <property type="evidence" value="ECO:0007669"/>
    <property type="project" value="InterPro"/>
</dbReference>
<dbReference type="SMART" id="SM00872">
    <property type="entry name" value="Alpha-mann_mid"/>
    <property type="match status" value="1"/>
</dbReference>
<evidence type="ECO:0000313" key="6">
    <source>
        <dbReference type="EMBL" id="MBB6674624.1"/>
    </source>
</evidence>
<dbReference type="FunFam" id="1.20.1270.50:FF:000004">
    <property type="entry name" value="alpha-mannosidase 2C1 isoform X1"/>
    <property type="match status" value="1"/>
</dbReference>
<dbReference type="SUPFAM" id="SSF74650">
    <property type="entry name" value="Galactose mutarotase-like"/>
    <property type="match status" value="1"/>
</dbReference>
<keyword evidence="7" id="KW-1185">Reference proteome</keyword>
<comment type="caution">
    <text evidence="6">The sequence shown here is derived from an EMBL/GenBank/DDBJ whole genome shotgun (WGS) entry which is preliminary data.</text>
</comment>